<dbReference type="GO" id="GO:0004553">
    <property type="term" value="F:hydrolase activity, hydrolyzing O-glycosyl compounds"/>
    <property type="evidence" value="ECO:0007669"/>
    <property type="project" value="InterPro"/>
</dbReference>
<dbReference type="GO" id="GO:0005975">
    <property type="term" value="P:carbohydrate metabolic process"/>
    <property type="evidence" value="ECO:0007669"/>
    <property type="project" value="InterPro"/>
</dbReference>
<dbReference type="InterPro" id="IPR013189">
    <property type="entry name" value="Glyco_hydro_32_C"/>
</dbReference>
<dbReference type="EMBL" id="CM035438">
    <property type="protein sequence ID" value="KAH7286243.1"/>
    <property type="molecule type" value="Genomic_DNA"/>
</dbReference>
<dbReference type="PANTHER" id="PTHR31953">
    <property type="entry name" value="BETA-FRUCTOFURANOSIDASE, INSOLUBLE ISOENZYME CWINV1-RELATED"/>
    <property type="match status" value="1"/>
</dbReference>
<evidence type="ECO:0000313" key="8">
    <source>
        <dbReference type="EMBL" id="KAH7286243.1"/>
    </source>
</evidence>
<gene>
    <name evidence="8" type="ORF">KP509_33G065700</name>
</gene>
<dbReference type="PROSITE" id="PS00609">
    <property type="entry name" value="GLYCOSYL_HYDROL_F32"/>
    <property type="match status" value="1"/>
</dbReference>
<feature type="domain" description="Glycosyl hydrolase family 32 C-terminal" evidence="7">
    <location>
        <begin position="375"/>
        <end position="501"/>
    </location>
</feature>
<evidence type="ECO:0000256" key="2">
    <source>
        <dbReference type="ARBA" id="ARBA00022801"/>
    </source>
</evidence>
<dbReference type="OrthoDB" id="202537at2759"/>
<sequence length="596" mass="67251">MQLFPSALCSDQSRANMALPFLCLICFSVLYYFLFFTVPSKPHNVQRVAFHFQPIKNWMNDPNGPMLYKGYYHFFYQWNPYAAVWGNITWGHAVSKDLIRWHHLEVALIPNQWYDLYGCWSGSATLVEEGKPIITYTGWSNASHSEDHKVQMQALAMPADYGDPLLRKWVKAPGNPIITAPQGIDSNFFRDPTTAWKGADGKWRMLVGSKENMTGMALLYRSPDFLNWRKAITPLHSVNGTGMWECPDFYPVSISDTYGLNTSAYGQGVMHVLKVSFVHDYYTVGTYITSNDTFLPVQSNLDVGIGLRYDYGKYYASKSFFDANKNRRILFGWVNESDGEAADISKGWASVQAFPRKVWLDKETNCSLLHWPIEELESLHRSKVTLDSVSLWKGSVTVVEGIKGAQLDVEATFDLPEINDAEIMDVSAENAQLMCSEKGASRNGVIGPFGFLVLATDDEMEHTAIFFVVVNSKDGWKVLVCSDQSRSSLATNLDKTTYGSFSNLSGSQTSVSVRILVIQEANQAKNMANYYFDKLNGTPPPSPNRARTIYYPDQSEGTSPPPTHAITSHVSSDRNYDEFYYQEHIICWCNSCYGTY</sequence>
<dbReference type="InterPro" id="IPR001362">
    <property type="entry name" value="Glyco_hydro_32"/>
</dbReference>
<dbReference type="Proteomes" id="UP000825935">
    <property type="component" value="Chromosome 33"/>
</dbReference>
<comment type="similarity">
    <text evidence="1 4">Belongs to the glycosyl hydrolase 32 family.</text>
</comment>
<accession>A0A8T2QSF2</accession>
<evidence type="ECO:0000313" key="9">
    <source>
        <dbReference type="Proteomes" id="UP000825935"/>
    </source>
</evidence>
<organism evidence="8 9">
    <name type="scientific">Ceratopteris richardii</name>
    <name type="common">Triangle waterfern</name>
    <dbReference type="NCBI Taxonomy" id="49495"/>
    <lineage>
        <taxon>Eukaryota</taxon>
        <taxon>Viridiplantae</taxon>
        <taxon>Streptophyta</taxon>
        <taxon>Embryophyta</taxon>
        <taxon>Tracheophyta</taxon>
        <taxon>Polypodiopsida</taxon>
        <taxon>Polypodiidae</taxon>
        <taxon>Polypodiales</taxon>
        <taxon>Pteridineae</taxon>
        <taxon>Pteridaceae</taxon>
        <taxon>Parkerioideae</taxon>
        <taxon>Ceratopteris</taxon>
    </lineage>
</organism>
<keyword evidence="3 4" id="KW-0326">Glycosidase</keyword>
<dbReference type="InterPro" id="IPR050551">
    <property type="entry name" value="Fructan_Metab_Enzymes"/>
</dbReference>
<dbReference type="InterPro" id="IPR018053">
    <property type="entry name" value="Glyco_hydro_32_AS"/>
</dbReference>
<evidence type="ECO:0000256" key="3">
    <source>
        <dbReference type="ARBA" id="ARBA00023295"/>
    </source>
</evidence>
<keyword evidence="2 4" id="KW-0378">Hydrolase</keyword>
<evidence type="ECO:0000256" key="1">
    <source>
        <dbReference type="ARBA" id="ARBA00009902"/>
    </source>
</evidence>
<name>A0A8T2QSF2_CERRI</name>
<evidence type="ECO:0000259" key="6">
    <source>
        <dbReference type="Pfam" id="PF00251"/>
    </source>
</evidence>
<feature type="transmembrane region" description="Helical" evidence="5">
    <location>
        <begin position="21"/>
        <end position="38"/>
    </location>
</feature>
<dbReference type="SUPFAM" id="SSF75005">
    <property type="entry name" value="Arabinanase/levansucrase/invertase"/>
    <property type="match status" value="1"/>
</dbReference>
<dbReference type="SUPFAM" id="SSF49899">
    <property type="entry name" value="Concanavalin A-like lectins/glucanases"/>
    <property type="match status" value="1"/>
</dbReference>
<dbReference type="Gene3D" id="2.115.10.20">
    <property type="entry name" value="Glycosyl hydrolase domain, family 43"/>
    <property type="match status" value="1"/>
</dbReference>
<evidence type="ECO:0000259" key="7">
    <source>
        <dbReference type="Pfam" id="PF08244"/>
    </source>
</evidence>
<dbReference type="AlphaFoldDB" id="A0A8T2QSF2"/>
<evidence type="ECO:0008006" key="10">
    <source>
        <dbReference type="Google" id="ProtNLM"/>
    </source>
</evidence>
<evidence type="ECO:0000256" key="4">
    <source>
        <dbReference type="RuleBase" id="RU362110"/>
    </source>
</evidence>
<dbReference type="InterPro" id="IPR013320">
    <property type="entry name" value="ConA-like_dom_sf"/>
</dbReference>
<dbReference type="Pfam" id="PF08244">
    <property type="entry name" value="Glyco_hydro_32C"/>
    <property type="match status" value="1"/>
</dbReference>
<keyword evidence="5" id="KW-1133">Transmembrane helix</keyword>
<keyword evidence="5" id="KW-0472">Membrane</keyword>
<dbReference type="Pfam" id="PF00251">
    <property type="entry name" value="Glyco_hydro_32N"/>
    <property type="match status" value="1"/>
</dbReference>
<comment type="caution">
    <text evidence="8">The sequence shown here is derived from an EMBL/GenBank/DDBJ whole genome shotgun (WGS) entry which is preliminary data.</text>
</comment>
<protein>
    <recommendedName>
        <fullName evidence="10">Beta-fructofuranosidase</fullName>
    </recommendedName>
</protein>
<evidence type="ECO:0000256" key="5">
    <source>
        <dbReference type="SAM" id="Phobius"/>
    </source>
</evidence>
<dbReference type="EMBL" id="CM035438">
    <property type="protein sequence ID" value="KAH7286242.1"/>
    <property type="molecule type" value="Genomic_DNA"/>
</dbReference>
<dbReference type="CDD" id="cd18624">
    <property type="entry name" value="GH32_Fruct1-like"/>
    <property type="match status" value="1"/>
</dbReference>
<reference evidence="8" key="1">
    <citation type="submission" date="2021-08" db="EMBL/GenBank/DDBJ databases">
        <title>WGS assembly of Ceratopteris richardii.</title>
        <authorList>
            <person name="Marchant D.B."/>
            <person name="Chen G."/>
            <person name="Jenkins J."/>
            <person name="Shu S."/>
            <person name="Leebens-Mack J."/>
            <person name="Grimwood J."/>
            <person name="Schmutz J."/>
            <person name="Soltis P."/>
            <person name="Soltis D."/>
            <person name="Chen Z.-H."/>
        </authorList>
    </citation>
    <scope>NUCLEOTIDE SEQUENCE</scope>
    <source>
        <strain evidence="8">Whitten #5841</strain>
        <tissue evidence="8">Leaf</tissue>
    </source>
</reference>
<dbReference type="Gene3D" id="2.60.120.560">
    <property type="entry name" value="Exo-inulinase, domain 1"/>
    <property type="match status" value="1"/>
</dbReference>
<dbReference type="SMART" id="SM00640">
    <property type="entry name" value="Glyco_32"/>
    <property type="match status" value="1"/>
</dbReference>
<proteinExistence type="inferred from homology"/>
<keyword evidence="9" id="KW-1185">Reference proteome</keyword>
<feature type="domain" description="Glycosyl hydrolase family 32 N-terminal" evidence="6">
    <location>
        <begin position="51"/>
        <end position="372"/>
    </location>
</feature>
<dbReference type="InterPro" id="IPR013148">
    <property type="entry name" value="Glyco_hydro_32_N"/>
</dbReference>
<keyword evidence="5" id="KW-0812">Transmembrane</keyword>
<dbReference type="InterPro" id="IPR023296">
    <property type="entry name" value="Glyco_hydro_beta-prop_sf"/>
</dbReference>